<dbReference type="PANTHER" id="PTHR23073">
    <property type="entry name" value="26S PROTEASOME REGULATORY SUBUNIT"/>
    <property type="match status" value="1"/>
</dbReference>
<dbReference type="AlphaFoldDB" id="A0A9P9WSK8"/>
<evidence type="ECO:0000256" key="3">
    <source>
        <dbReference type="ARBA" id="ARBA00022840"/>
    </source>
</evidence>
<comment type="caution">
    <text evidence="5">The sequence shown here is derived from an EMBL/GenBank/DDBJ whole genome shotgun (WGS) entry which is preliminary data.</text>
</comment>
<dbReference type="GO" id="GO:0008540">
    <property type="term" value="C:proteasome regulatory particle, base subcomplex"/>
    <property type="evidence" value="ECO:0007669"/>
    <property type="project" value="UniProtKB-ARBA"/>
</dbReference>
<evidence type="ECO:0000259" key="4">
    <source>
        <dbReference type="SMART" id="SM00382"/>
    </source>
</evidence>
<evidence type="ECO:0000256" key="1">
    <source>
        <dbReference type="ARBA" id="ARBA00006914"/>
    </source>
</evidence>
<dbReference type="InterPro" id="IPR003959">
    <property type="entry name" value="ATPase_AAA_core"/>
</dbReference>
<sequence>MSDSEPFTFIAEERAGEAPRLFEGFLDRSSARIPQPDVPLVTELRNQYPELIVTTIPVDNVNLLEFAAAGFAQAELDSDDEPLVRWRGFAPPAQRHGRGQLAEARFFAKYRYKWNNENFILYTVILGLTALQYVLKEPHGDETTSGNSTITDSLIRAIGEWSMTDEELIYVFDNGFWSASKGLWEQVQKASWDKVILDPKTKKELTQVSGKFFDGREVYEEYGVPWKRGLIFHGPVGNGKTISIKALMHTLYQRDPKVPCLYVKSAPYTYNLRGVFQFARMMAPCLLILEDIETIVTASTRSYFFNEVDGLENNDGILMIATTNYLDRLDPGLSKRPSRFDRKYLFPLPNLDERVLYCEYWYGKLKSKPAIDFPRLLCRPIADLMDDFSFAYMQEAFVATLLVLARDQEDDEFQTSVYNRGTRDEEQYEFYRVMKAQVKTLRDEMGAPEASPEMFTVPPTPGSNANAFGGAFSIATPGRAGNFAVGSGTIQGSGVSDQSGNGRRTAFLQQGIDGDGMSFSASFALRRSFPVRM</sequence>
<feature type="domain" description="AAA+ ATPase" evidence="4">
    <location>
        <begin position="226"/>
        <end position="350"/>
    </location>
</feature>
<proteinExistence type="inferred from homology"/>
<dbReference type="EMBL" id="JAFIMR010000006">
    <property type="protein sequence ID" value="KAI1877815.1"/>
    <property type="molecule type" value="Genomic_DNA"/>
</dbReference>
<dbReference type="InterPro" id="IPR003593">
    <property type="entry name" value="AAA+_ATPase"/>
</dbReference>
<dbReference type="Gene3D" id="3.40.50.300">
    <property type="entry name" value="P-loop containing nucleotide triphosphate hydrolases"/>
    <property type="match status" value="1"/>
</dbReference>
<evidence type="ECO:0000256" key="2">
    <source>
        <dbReference type="ARBA" id="ARBA00022741"/>
    </source>
</evidence>
<dbReference type="InterPro" id="IPR027417">
    <property type="entry name" value="P-loop_NTPase"/>
</dbReference>
<keyword evidence="6" id="KW-1185">Reference proteome</keyword>
<dbReference type="SMART" id="SM00382">
    <property type="entry name" value="AAA"/>
    <property type="match status" value="1"/>
</dbReference>
<name>A0A9P9WSK8_9PEZI</name>
<dbReference type="Pfam" id="PF00004">
    <property type="entry name" value="AAA"/>
    <property type="match status" value="1"/>
</dbReference>
<dbReference type="CDD" id="cd19481">
    <property type="entry name" value="RecA-like_protease"/>
    <property type="match status" value="1"/>
</dbReference>
<dbReference type="GO" id="GO:0016887">
    <property type="term" value="F:ATP hydrolysis activity"/>
    <property type="evidence" value="ECO:0007669"/>
    <property type="project" value="InterPro"/>
</dbReference>
<dbReference type="InterPro" id="IPR050221">
    <property type="entry name" value="26S_Proteasome_ATPase"/>
</dbReference>
<gene>
    <name evidence="5" type="ORF">JX265_003823</name>
</gene>
<comment type="similarity">
    <text evidence="1">Belongs to the AAA ATPase family.</text>
</comment>
<evidence type="ECO:0000313" key="5">
    <source>
        <dbReference type="EMBL" id="KAI1877815.1"/>
    </source>
</evidence>
<organism evidence="5 6">
    <name type="scientific">Neoarthrinium moseri</name>
    <dbReference type="NCBI Taxonomy" id="1658444"/>
    <lineage>
        <taxon>Eukaryota</taxon>
        <taxon>Fungi</taxon>
        <taxon>Dikarya</taxon>
        <taxon>Ascomycota</taxon>
        <taxon>Pezizomycotina</taxon>
        <taxon>Sordariomycetes</taxon>
        <taxon>Xylariomycetidae</taxon>
        <taxon>Amphisphaeriales</taxon>
        <taxon>Apiosporaceae</taxon>
        <taxon>Neoarthrinium</taxon>
    </lineage>
</organism>
<reference evidence="5" key="1">
    <citation type="submission" date="2021-03" db="EMBL/GenBank/DDBJ databases">
        <title>Revisited historic fungal species revealed as producer of novel bioactive compounds through whole genome sequencing and comparative genomics.</title>
        <authorList>
            <person name="Vignolle G.A."/>
            <person name="Hochenegger N."/>
            <person name="Mach R.L."/>
            <person name="Mach-Aigner A.R."/>
            <person name="Javad Rahimi M."/>
            <person name="Salim K.A."/>
            <person name="Chan C.M."/>
            <person name="Lim L.B.L."/>
            <person name="Cai F."/>
            <person name="Druzhinina I.S."/>
            <person name="U'Ren J.M."/>
            <person name="Derntl C."/>
        </authorList>
    </citation>
    <scope>NUCLEOTIDE SEQUENCE</scope>
    <source>
        <strain evidence="5">TUCIM 5799</strain>
    </source>
</reference>
<protein>
    <recommendedName>
        <fullName evidence="4">AAA+ ATPase domain-containing protein</fullName>
    </recommendedName>
</protein>
<evidence type="ECO:0000313" key="6">
    <source>
        <dbReference type="Proteomes" id="UP000829685"/>
    </source>
</evidence>
<dbReference type="SUPFAM" id="SSF52540">
    <property type="entry name" value="P-loop containing nucleoside triphosphate hydrolases"/>
    <property type="match status" value="1"/>
</dbReference>
<dbReference type="Proteomes" id="UP000829685">
    <property type="component" value="Unassembled WGS sequence"/>
</dbReference>
<keyword evidence="3" id="KW-0067">ATP-binding</keyword>
<accession>A0A9P9WSK8</accession>
<keyword evidence="2" id="KW-0547">Nucleotide-binding</keyword>
<dbReference type="GO" id="GO:0005524">
    <property type="term" value="F:ATP binding"/>
    <property type="evidence" value="ECO:0007669"/>
    <property type="project" value="UniProtKB-KW"/>
</dbReference>